<evidence type="ECO:0000256" key="1">
    <source>
        <dbReference type="SAM" id="Phobius"/>
    </source>
</evidence>
<proteinExistence type="predicted"/>
<dbReference type="AlphaFoldDB" id="A0A5M8FTG7"/>
<gene>
    <name evidence="2" type="ORF">F2Q65_03985</name>
</gene>
<evidence type="ECO:0000313" key="2">
    <source>
        <dbReference type="EMBL" id="KAA6187086.1"/>
    </source>
</evidence>
<comment type="caution">
    <text evidence="2">The sequence shown here is derived from an EMBL/GenBank/DDBJ whole genome shotgun (WGS) entry which is preliminary data.</text>
</comment>
<dbReference type="EMBL" id="VWXX01000003">
    <property type="protein sequence ID" value="KAA6187086.1"/>
    <property type="molecule type" value="Genomic_DNA"/>
</dbReference>
<protein>
    <submittedName>
        <fullName evidence="2">Uncharacterized protein</fullName>
    </submittedName>
</protein>
<accession>A0A5M8FTG7</accession>
<dbReference type="Proteomes" id="UP000322981">
    <property type="component" value="Unassembled WGS sequence"/>
</dbReference>
<keyword evidence="1" id="KW-1133">Transmembrane helix</keyword>
<dbReference type="OrthoDB" id="8447011at2"/>
<keyword evidence="1" id="KW-0472">Membrane</keyword>
<evidence type="ECO:0000313" key="3">
    <source>
        <dbReference type="Proteomes" id="UP000322981"/>
    </source>
</evidence>
<name>A0A5M8FTG7_9GAMM</name>
<keyword evidence="3" id="KW-1185">Reference proteome</keyword>
<feature type="transmembrane region" description="Helical" evidence="1">
    <location>
        <begin position="213"/>
        <end position="230"/>
    </location>
</feature>
<sequence>MPAPGVRAPVVLLLVALLSGVLWPGIRPAYAHKLNVFAAADGTWIEGSTYFAGGAGASGARIRVTDASGALLAELESAADGRFRFQASGPQDHRVIARIGDGHRAEWLVTAEELAGGFAPAQAETLAPAMTNAPVADQPVLDSAIGDAVTGDAATGAADSAVPVTLAAPPPGPEAAGLEAAIEAAVARQIAQQIRPLREELLATRDALRLQDVLGGIGYIFGLAGLALWWKARRNTSVN</sequence>
<keyword evidence="1" id="KW-0812">Transmembrane</keyword>
<reference evidence="2 3" key="1">
    <citation type="submission" date="2019-09" db="EMBL/GenBank/DDBJ databases">
        <title>Whole-genome sequence of the purple sulfur bacterium Thiohalocapsa marina DSM 19078.</title>
        <authorList>
            <person name="Kyndt J.A."/>
            <person name="Meyer T.E."/>
        </authorList>
    </citation>
    <scope>NUCLEOTIDE SEQUENCE [LARGE SCALE GENOMIC DNA]</scope>
    <source>
        <strain evidence="2 3">DSM 19078</strain>
    </source>
</reference>
<organism evidence="2 3">
    <name type="scientific">Thiohalocapsa marina</name>
    <dbReference type="NCBI Taxonomy" id="424902"/>
    <lineage>
        <taxon>Bacteria</taxon>
        <taxon>Pseudomonadati</taxon>
        <taxon>Pseudomonadota</taxon>
        <taxon>Gammaproteobacteria</taxon>
        <taxon>Chromatiales</taxon>
        <taxon>Chromatiaceae</taxon>
        <taxon>Thiohalocapsa</taxon>
    </lineage>
</organism>